<reference evidence="1 2" key="1">
    <citation type="submission" date="2024-01" db="EMBL/GenBank/DDBJ databases">
        <title>A draft genome for the cacao thread blight pathogen Marasmiellus scandens.</title>
        <authorList>
            <person name="Baruah I.K."/>
            <person name="Leung J."/>
            <person name="Bukari Y."/>
            <person name="Amoako-Attah I."/>
            <person name="Meinhardt L.W."/>
            <person name="Bailey B.A."/>
            <person name="Cohen S.P."/>
        </authorList>
    </citation>
    <scope>NUCLEOTIDE SEQUENCE [LARGE SCALE GENOMIC DNA]</scope>
    <source>
        <strain evidence="1 2">GH-19</strain>
    </source>
</reference>
<organism evidence="1 2">
    <name type="scientific">Marasmiellus scandens</name>
    <dbReference type="NCBI Taxonomy" id="2682957"/>
    <lineage>
        <taxon>Eukaryota</taxon>
        <taxon>Fungi</taxon>
        <taxon>Dikarya</taxon>
        <taxon>Basidiomycota</taxon>
        <taxon>Agaricomycotina</taxon>
        <taxon>Agaricomycetes</taxon>
        <taxon>Agaricomycetidae</taxon>
        <taxon>Agaricales</taxon>
        <taxon>Marasmiineae</taxon>
        <taxon>Omphalotaceae</taxon>
        <taxon>Marasmiellus</taxon>
    </lineage>
</organism>
<dbReference type="InterPro" id="IPR014718">
    <property type="entry name" value="GH-type_carb-bd"/>
</dbReference>
<sequence>MTEFEPVLLTLPSLSPALAMEVLPYGLTFHRIIVQAGGRTQDIVIGPEQPDGHVTQKYTNTIIGRYANRIPVGKHTLERHGVKAEFDAQANENPRVSLHGGPSGFNTRTWSLIDISPSSSAHPTLFTKSELSHLSTSNYPSNFGFFRYSSPDGDQGYPGKLLIEALVALIPPAEQEKTFLKPGENQPEEQYSLGSIVYVYRAKLDKGVTPVNLTNHWGFNLDASLKENTGLADVRSHTLKMKADRIVARDADSLNTGKFINTSSSPEHKHDGKKIGEGYPEAGYDDFYVFEPQTIKIPKRVPVSSLNDSKFDLVKDLLTPANPKDPSLHGARTDSVVELASEKSGLKLVFDTNQSGAMFYSNGLSNKSSGARKKIHGGSGIKDHGDAYEPGTAAFLEFHDILSAFLDPANKDKEDTLLTSDELYNNYVRCDVMFKDPTRSG</sequence>
<dbReference type="Pfam" id="PF01263">
    <property type="entry name" value="Aldose_epim"/>
    <property type="match status" value="2"/>
</dbReference>
<dbReference type="InterPro" id="IPR008183">
    <property type="entry name" value="Aldose_1/G6P_1-epimerase"/>
</dbReference>
<evidence type="ECO:0000313" key="1">
    <source>
        <dbReference type="EMBL" id="KAK7435357.1"/>
    </source>
</evidence>
<gene>
    <name evidence="1" type="ORF">VKT23_019708</name>
</gene>
<dbReference type="Proteomes" id="UP001498398">
    <property type="component" value="Unassembled WGS sequence"/>
</dbReference>
<comment type="caution">
    <text evidence="1">The sequence shown here is derived from an EMBL/GenBank/DDBJ whole genome shotgun (WGS) entry which is preliminary data.</text>
</comment>
<dbReference type="SUPFAM" id="SSF74650">
    <property type="entry name" value="Galactose mutarotase-like"/>
    <property type="match status" value="1"/>
</dbReference>
<dbReference type="PANTHER" id="PTHR10091:SF0">
    <property type="entry name" value="GALACTOSE MUTAROTASE"/>
    <property type="match status" value="1"/>
</dbReference>
<dbReference type="Gene3D" id="2.70.98.10">
    <property type="match status" value="1"/>
</dbReference>
<dbReference type="InterPro" id="IPR011013">
    <property type="entry name" value="Gal_mutarotase_sf_dom"/>
</dbReference>
<evidence type="ECO:0008006" key="3">
    <source>
        <dbReference type="Google" id="ProtNLM"/>
    </source>
</evidence>
<protein>
    <recommendedName>
        <fullName evidence="3">Galactose mutarotase-like protein</fullName>
    </recommendedName>
</protein>
<dbReference type="PANTHER" id="PTHR10091">
    <property type="entry name" value="ALDOSE-1-EPIMERASE"/>
    <property type="match status" value="1"/>
</dbReference>
<dbReference type="EMBL" id="JBANRG010000108">
    <property type="protein sequence ID" value="KAK7435357.1"/>
    <property type="molecule type" value="Genomic_DNA"/>
</dbReference>
<keyword evidence="2" id="KW-1185">Reference proteome</keyword>
<name>A0ABR1IPN1_9AGAR</name>
<accession>A0ABR1IPN1</accession>
<proteinExistence type="predicted"/>
<evidence type="ECO:0000313" key="2">
    <source>
        <dbReference type="Proteomes" id="UP001498398"/>
    </source>
</evidence>